<evidence type="ECO:0008006" key="3">
    <source>
        <dbReference type="Google" id="ProtNLM"/>
    </source>
</evidence>
<dbReference type="Proteomes" id="UP000245962">
    <property type="component" value="Unassembled WGS sequence"/>
</dbReference>
<evidence type="ECO:0000313" key="2">
    <source>
        <dbReference type="Proteomes" id="UP000245962"/>
    </source>
</evidence>
<dbReference type="RefSeq" id="WP_116694254.1">
    <property type="nucleotide sequence ID" value="NZ_QEHR01000004.1"/>
</dbReference>
<comment type="caution">
    <text evidence="1">The sequence shown here is derived from an EMBL/GenBank/DDBJ whole genome shotgun (WGS) entry which is preliminary data.</text>
</comment>
<name>A0A2U0I2S4_9FLAO</name>
<evidence type="ECO:0000313" key="1">
    <source>
        <dbReference type="EMBL" id="PVW15364.1"/>
    </source>
</evidence>
<organism evidence="1 2">
    <name type="scientific">Marixanthomonas spongiae</name>
    <dbReference type="NCBI Taxonomy" id="2174845"/>
    <lineage>
        <taxon>Bacteria</taxon>
        <taxon>Pseudomonadati</taxon>
        <taxon>Bacteroidota</taxon>
        <taxon>Flavobacteriia</taxon>
        <taxon>Flavobacteriales</taxon>
        <taxon>Flavobacteriaceae</taxon>
        <taxon>Marixanthomonas</taxon>
    </lineage>
</organism>
<reference evidence="1 2" key="1">
    <citation type="submission" date="2018-04" db="EMBL/GenBank/DDBJ databases">
        <title>Marixanthomonas spongiae HN-E44 sp. nov., isolated from a marine sponge.</title>
        <authorList>
            <person name="Luo L."/>
            <person name="Zhuang L."/>
        </authorList>
    </citation>
    <scope>NUCLEOTIDE SEQUENCE [LARGE SCALE GENOMIC DNA]</scope>
    <source>
        <strain evidence="1 2">HN-E44</strain>
    </source>
</reference>
<dbReference type="PROSITE" id="PS51257">
    <property type="entry name" value="PROKAR_LIPOPROTEIN"/>
    <property type="match status" value="1"/>
</dbReference>
<accession>A0A2U0I2S4</accession>
<keyword evidence="2" id="KW-1185">Reference proteome</keyword>
<sequence length="119" mass="13855">MTPLKFSFGFLFLFAIACNTTKETISNNDDKPSVEQQNEQKMMAAGFKKGIVVYSDKEGDCPYTIKLEKEDTYYDPINLEESYKTNGEKVWFQFNPLRRMNRCVKANPVYLSEIQKRAE</sequence>
<gene>
    <name evidence="1" type="ORF">DDV96_08175</name>
</gene>
<proteinExistence type="predicted"/>
<dbReference type="EMBL" id="QEHR01000004">
    <property type="protein sequence ID" value="PVW15364.1"/>
    <property type="molecule type" value="Genomic_DNA"/>
</dbReference>
<dbReference type="OrthoDB" id="1162264at2"/>
<protein>
    <recommendedName>
        <fullName evidence="3">Lipoprotein</fullName>
    </recommendedName>
</protein>
<dbReference type="AlphaFoldDB" id="A0A2U0I2S4"/>